<name>A0AAN9P0H2_PSOTE</name>
<keyword evidence="2" id="KW-1185">Reference proteome</keyword>
<evidence type="ECO:0000313" key="1">
    <source>
        <dbReference type="EMBL" id="KAK7380572.1"/>
    </source>
</evidence>
<dbReference type="AlphaFoldDB" id="A0AAN9P0H2"/>
<dbReference type="Proteomes" id="UP001386955">
    <property type="component" value="Unassembled WGS sequence"/>
</dbReference>
<reference evidence="1 2" key="1">
    <citation type="submission" date="2024-01" db="EMBL/GenBank/DDBJ databases">
        <title>The genomes of 5 underutilized Papilionoideae crops provide insights into root nodulation and disease resistanc.</title>
        <authorList>
            <person name="Jiang F."/>
        </authorList>
    </citation>
    <scope>NUCLEOTIDE SEQUENCE [LARGE SCALE GENOMIC DNA]</scope>
    <source>
        <strain evidence="1">DUOXIRENSHENG_FW03</strain>
        <tissue evidence="1">Leaves</tissue>
    </source>
</reference>
<protein>
    <submittedName>
        <fullName evidence="1">Uncharacterized protein</fullName>
    </submittedName>
</protein>
<sequence length="202" mass="23754">MLVCYHPYYRYLDVYYPYISLNNVIQVCSPNPLMLRDFEFLFQQFARRKDWYRTCRNSSMHILFRNKFPKIAVCCSLLPSVGSQDVLFFKFSVLINGTKQFSSSCNYIIETWNPILWCDLECKVEGMFLEKEWNETEILFEFKYATAISRTSNIAAVQSWEARGSVNWILVGIGVSEARLKEAGRNRRIRISLLGTVVKKYK</sequence>
<proteinExistence type="predicted"/>
<accession>A0AAN9P0H2</accession>
<evidence type="ECO:0000313" key="2">
    <source>
        <dbReference type="Proteomes" id="UP001386955"/>
    </source>
</evidence>
<organism evidence="1 2">
    <name type="scientific">Psophocarpus tetragonolobus</name>
    <name type="common">Winged bean</name>
    <name type="synonym">Dolichos tetragonolobus</name>
    <dbReference type="NCBI Taxonomy" id="3891"/>
    <lineage>
        <taxon>Eukaryota</taxon>
        <taxon>Viridiplantae</taxon>
        <taxon>Streptophyta</taxon>
        <taxon>Embryophyta</taxon>
        <taxon>Tracheophyta</taxon>
        <taxon>Spermatophyta</taxon>
        <taxon>Magnoliopsida</taxon>
        <taxon>eudicotyledons</taxon>
        <taxon>Gunneridae</taxon>
        <taxon>Pentapetalae</taxon>
        <taxon>rosids</taxon>
        <taxon>fabids</taxon>
        <taxon>Fabales</taxon>
        <taxon>Fabaceae</taxon>
        <taxon>Papilionoideae</taxon>
        <taxon>50 kb inversion clade</taxon>
        <taxon>NPAAA clade</taxon>
        <taxon>indigoferoid/millettioid clade</taxon>
        <taxon>Phaseoleae</taxon>
        <taxon>Psophocarpus</taxon>
    </lineage>
</organism>
<comment type="caution">
    <text evidence="1">The sequence shown here is derived from an EMBL/GenBank/DDBJ whole genome shotgun (WGS) entry which is preliminary data.</text>
</comment>
<dbReference type="EMBL" id="JAYMYS010000009">
    <property type="protein sequence ID" value="KAK7380572.1"/>
    <property type="molecule type" value="Genomic_DNA"/>
</dbReference>
<gene>
    <name evidence="1" type="ORF">VNO78_33086</name>
</gene>